<dbReference type="EMBL" id="WNKV01000007">
    <property type="protein sequence ID" value="MTW16628.1"/>
    <property type="molecule type" value="Genomic_DNA"/>
</dbReference>
<proteinExistence type="predicted"/>
<gene>
    <name evidence="1" type="ORF">GJ689_10470</name>
</gene>
<dbReference type="AlphaFoldDB" id="A0A9X4XK13"/>
<dbReference type="RefSeq" id="WP_155479560.1">
    <property type="nucleotide sequence ID" value="NZ_WNKV01000007.1"/>
</dbReference>
<protein>
    <submittedName>
        <fullName evidence="1">Uncharacterized protein</fullName>
    </submittedName>
</protein>
<accession>A0A9X4XK13</accession>
<evidence type="ECO:0000313" key="1">
    <source>
        <dbReference type="EMBL" id="MTW16628.1"/>
    </source>
</evidence>
<dbReference type="Proteomes" id="UP000438991">
    <property type="component" value="Unassembled WGS sequence"/>
</dbReference>
<sequence length="52" mass="5467">MLGYAHIPVPALEVSPPDIARDLVALAKRMNTEMPAAFTARSTSCPSNANGL</sequence>
<evidence type="ECO:0000313" key="2">
    <source>
        <dbReference type="Proteomes" id="UP000438991"/>
    </source>
</evidence>
<reference evidence="1 2" key="1">
    <citation type="submission" date="2019-11" db="EMBL/GenBank/DDBJ databases">
        <title>Whole-genome sequence of Rhodoplanes serenus DSM 18633, type strain.</title>
        <authorList>
            <person name="Kyndt J.A."/>
            <person name="Meyer T.E."/>
        </authorList>
    </citation>
    <scope>NUCLEOTIDE SEQUENCE [LARGE SCALE GENOMIC DNA]</scope>
    <source>
        <strain evidence="1 2">DSM 18633</strain>
    </source>
</reference>
<comment type="caution">
    <text evidence="1">The sequence shown here is derived from an EMBL/GenBank/DDBJ whole genome shotgun (WGS) entry which is preliminary data.</text>
</comment>
<organism evidence="1 2">
    <name type="scientific">Rhodoplanes serenus</name>
    <dbReference type="NCBI Taxonomy" id="200615"/>
    <lineage>
        <taxon>Bacteria</taxon>
        <taxon>Pseudomonadati</taxon>
        <taxon>Pseudomonadota</taxon>
        <taxon>Alphaproteobacteria</taxon>
        <taxon>Hyphomicrobiales</taxon>
        <taxon>Nitrobacteraceae</taxon>
        <taxon>Rhodoplanes</taxon>
    </lineage>
</organism>
<name>A0A9X4XK13_9BRAD</name>